<keyword evidence="3" id="KW-0067">ATP-binding</keyword>
<name>A0A165ZRC0_EXIGL</name>
<protein>
    <recommendedName>
        <fullName evidence="5">DNA mismatch repair proteins mutS family domain-containing protein</fullName>
    </recommendedName>
</protein>
<dbReference type="GO" id="GO:0005524">
    <property type="term" value="F:ATP binding"/>
    <property type="evidence" value="ECO:0007669"/>
    <property type="project" value="UniProtKB-KW"/>
</dbReference>
<accession>A0A165ZRC0</accession>
<dbReference type="SMART" id="SM00534">
    <property type="entry name" value="MUTSac"/>
    <property type="match status" value="1"/>
</dbReference>
<keyword evidence="7" id="KW-1185">Reference proteome</keyword>
<evidence type="ECO:0000313" key="7">
    <source>
        <dbReference type="Proteomes" id="UP000077266"/>
    </source>
</evidence>
<evidence type="ECO:0000313" key="6">
    <source>
        <dbReference type="EMBL" id="KZV85169.1"/>
    </source>
</evidence>
<gene>
    <name evidence="6" type="ORF">EXIGLDRAFT_712522</name>
</gene>
<dbReference type="AlphaFoldDB" id="A0A165ZRC0"/>
<evidence type="ECO:0000256" key="2">
    <source>
        <dbReference type="ARBA" id="ARBA00022741"/>
    </source>
</evidence>
<dbReference type="PANTHER" id="PTHR11361:SF148">
    <property type="entry name" value="DNA MISMATCH REPAIR PROTEIN MSH6"/>
    <property type="match status" value="1"/>
</dbReference>
<dbReference type="InterPro" id="IPR027417">
    <property type="entry name" value="P-loop_NTPase"/>
</dbReference>
<dbReference type="Proteomes" id="UP000077266">
    <property type="component" value="Unassembled WGS sequence"/>
</dbReference>
<dbReference type="EMBL" id="KV426197">
    <property type="protein sequence ID" value="KZV85169.1"/>
    <property type="molecule type" value="Genomic_DNA"/>
</dbReference>
<proteinExistence type="inferred from homology"/>
<dbReference type="GO" id="GO:0030983">
    <property type="term" value="F:mismatched DNA binding"/>
    <property type="evidence" value="ECO:0007669"/>
    <property type="project" value="InterPro"/>
</dbReference>
<evidence type="ECO:0000256" key="3">
    <source>
        <dbReference type="ARBA" id="ARBA00022840"/>
    </source>
</evidence>
<keyword evidence="2" id="KW-0547">Nucleotide-binding</keyword>
<dbReference type="GO" id="GO:0032301">
    <property type="term" value="C:MutSalpha complex"/>
    <property type="evidence" value="ECO:0007669"/>
    <property type="project" value="TreeGrafter"/>
</dbReference>
<organism evidence="6 7">
    <name type="scientific">Exidia glandulosa HHB12029</name>
    <dbReference type="NCBI Taxonomy" id="1314781"/>
    <lineage>
        <taxon>Eukaryota</taxon>
        <taxon>Fungi</taxon>
        <taxon>Dikarya</taxon>
        <taxon>Basidiomycota</taxon>
        <taxon>Agaricomycotina</taxon>
        <taxon>Agaricomycetes</taxon>
        <taxon>Auriculariales</taxon>
        <taxon>Exidiaceae</taxon>
        <taxon>Exidia</taxon>
    </lineage>
</organism>
<dbReference type="SUPFAM" id="SSF52540">
    <property type="entry name" value="P-loop containing nucleoside triphosphate hydrolases"/>
    <property type="match status" value="1"/>
</dbReference>
<dbReference type="Pfam" id="PF00488">
    <property type="entry name" value="MutS_V"/>
    <property type="match status" value="1"/>
</dbReference>
<dbReference type="InterPro" id="IPR000432">
    <property type="entry name" value="DNA_mismatch_repair_MutS_C"/>
</dbReference>
<sequence>MPRMGSYDNMFSNSSTFKVELYECLVPELQNLLVARLRMTTWPSLARCCMNAQRTLAPSCLATHYSPLTDDYAFHPQIRNMHMATRVDDEKREFVFLYKLVEGVGTGSFGTHVASLAGVPSDVVERVEVRLRNQVQEEDQGQDAQRSPAPVQADFTYLTKHVNGLSLPDDETRRREVLKTIRQTLAKSSASSA</sequence>
<dbReference type="GO" id="GO:0140664">
    <property type="term" value="F:ATP-dependent DNA damage sensor activity"/>
    <property type="evidence" value="ECO:0007669"/>
    <property type="project" value="InterPro"/>
</dbReference>
<dbReference type="InterPro" id="IPR045076">
    <property type="entry name" value="MutS"/>
</dbReference>
<dbReference type="Gene3D" id="3.40.50.300">
    <property type="entry name" value="P-loop containing nucleotide triphosphate hydrolases"/>
    <property type="match status" value="1"/>
</dbReference>
<feature type="domain" description="DNA mismatch repair proteins mutS family" evidence="5">
    <location>
        <begin position="3"/>
        <end position="132"/>
    </location>
</feature>
<evidence type="ECO:0000256" key="4">
    <source>
        <dbReference type="ARBA" id="ARBA00023125"/>
    </source>
</evidence>
<comment type="similarity">
    <text evidence="1">Belongs to the DNA mismatch repair MutS family.</text>
</comment>
<dbReference type="PANTHER" id="PTHR11361">
    <property type="entry name" value="DNA MISMATCH REPAIR PROTEIN MUTS FAMILY MEMBER"/>
    <property type="match status" value="1"/>
</dbReference>
<evidence type="ECO:0000256" key="1">
    <source>
        <dbReference type="ARBA" id="ARBA00006271"/>
    </source>
</evidence>
<dbReference type="InParanoid" id="A0A165ZRC0"/>
<dbReference type="GO" id="GO:0006298">
    <property type="term" value="P:mismatch repair"/>
    <property type="evidence" value="ECO:0007669"/>
    <property type="project" value="InterPro"/>
</dbReference>
<reference evidence="6 7" key="1">
    <citation type="journal article" date="2016" name="Mol. Biol. Evol.">
        <title>Comparative Genomics of Early-Diverging Mushroom-Forming Fungi Provides Insights into the Origins of Lignocellulose Decay Capabilities.</title>
        <authorList>
            <person name="Nagy L.G."/>
            <person name="Riley R."/>
            <person name="Tritt A."/>
            <person name="Adam C."/>
            <person name="Daum C."/>
            <person name="Floudas D."/>
            <person name="Sun H."/>
            <person name="Yadav J.S."/>
            <person name="Pangilinan J."/>
            <person name="Larsson K.H."/>
            <person name="Matsuura K."/>
            <person name="Barry K."/>
            <person name="Labutti K."/>
            <person name="Kuo R."/>
            <person name="Ohm R.A."/>
            <person name="Bhattacharya S.S."/>
            <person name="Shirouzu T."/>
            <person name="Yoshinaga Y."/>
            <person name="Martin F.M."/>
            <person name="Grigoriev I.V."/>
            <person name="Hibbett D.S."/>
        </authorList>
    </citation>
    <scope>NUCLEOTIDE SEQUENCE [LARGE SCALE GENOMIC DNA]</scope>
    <source>
        <strain evidence="6 7">HHB12029</strain>
    </source>
</reference>
<dbReference type="OrthoDB" id="2976291at2759"/>
<evidence type="ECO:0000259" key="5">
    <source>
        <dbReference type="SMART" id="SM00534"/>
    </source>
</evidence>
<dbReference type="STRING" id="1314781.A0A165ZRC0"/>
<keyword evidence="4" id="KW-0238">DNA-binding</keyword>